<evidence type="ECO:0000256" key="5">
    <source>
        <dbReference type="ARBA" id="ARBA00023136"/>
    </source>
</evidence>
<dbReference type="OrthoDB" id="5340910at2759"/>
<dbReference type="InParanoid" id="A0A1B7NA01"/>
<comment type="subcellular location">
    <subcellularLocation>
        <location evidence="1">Membrane</location>
        <topology evidence="1">Single-pass membrane protein</topology>
    </subcellularLocation>
</comment>
<keyword evidence="3 8" id="KW-0812">Transmembrane</keyword>
<evidence type="ECO:0000256" key="8">
    <source>
        <dbReference type="SAM" id="Phobius"/>
    </source>
</evidence>
<dbReference type="PROSITE" id="PS50002">
    <property type="entry name" value="SH3"/>
    <property type="match status" value="1"/>
</dbReference>
<dbReference type="PANTHER" id="PTHR15549">
    <property type="entry name" value="PAIRED IMMUNOGLOBULIN-LIKE TYPE 2 RECEPTOR"/>
    <property type="match status" value="1"/>
</dbReference>
<feature type="domain" description="SH3" evidence="9">
    <location>
        <begin position="297"/>
        <end position="357"/>
    </location>
</feature>
<keyword evidence="2 6" id="KW-0728">SH3 domain</keyword>
<name>A0A1B7NA01_9AGAM</name>
<feature type="region of interest" description="Disordered" evidence="7">
    <location>
        <begin position="96"/>
        <end position="143"/>
    </location>
</feature>
<gene>
    <name evidence="10" type="ORF">K503DRAFT_767421</name>
</gene>
<evidence type="ECO:0000256" key="4">
    <source>
        <dbReference type="ARBA" id="ARBA00022989"/>
    </source>
</evidence>
<evidence type="ECO:0000259" key="9">
    <source>
        <dbReference type="PROSITE" id="PS50002"/>
    </source>
</evidence>
<evidence type="ECO:0000256" key="6">
    <source>
        <dbReference type="PROSITE-ProRule" id="PRU00192"/>
    </source>
</evidence>
<dbReference type="InterPro" id="IPR036028">
    <property type="entry name" value="SH3-like_dom_sf"/>
</dbReference>
<evidence type="ECO:0000256" key="7">
    <source>
        <dbReference type="SAM" id="MobiDB-lite"/>
    </source>
</evidence>
<evidence type="ECO:0000256" key="2">
    <source>
        <dbReference type="ARBA" id="ARBA00022443"/>
    </source>
</evidence>
<evidence type="ECO:0000313" key="10">
    <source>
        <dbReference type="EMBL" id="OAX41693.1"/>
    </source>
</evidence>
<dbReference type="GO" id="GO:0016020">
    <property type="term" value="C:membrane"/>
    <property type="evidence" value="ECO:0007669"/>
    <property type="project" value="UniProtKB-SubCell"/>
</dbReference>
<keyword evidence="4 8" id="KW-1133">Transmembrane helix</keyword>
<keyword evidence="5 8" id="KW-0472">Membrane</keyword>
<dbReference type="EMBL" id="KV448173">
    <property type="protein sequence ID" value="OAX41693.1"/>
    <property type="molecule type" value="Genomic_DNA"/>
</dbReference>
<dbReference type="Proteomes" id="UP000092154">
    <property type="component" value="Unassembled WGS sequence"/>
</dbReference>
<dbReference type="GO" id="GO:0071944">
    <property type="term" value="C:cell periphery"/>
    <property type="evidence" value="ECO:0007669"/>
    <property type="project" value="UniProtKB-ARBA"/>
</dbReference>
<evidence type="ECO:0000313" key="11">
    <source>
        <dbReference type="Proteomes" id="UP000092154"/>
    </source>
</evidence>
<dbReference type="InterPro" id="IPR001452">
    <property type="entry name" value="SH3_domain"/>
</dbReference>
<dbReference type="Gene3D" id="2.30.30.40">
    <property type="entry name" value="SH3 Domains"/>
    <property type="match status" value="1"/>
</dbReference>
<dbReference type="AlphaFoldDB" id="A0A1B7NA01"/>
<dbReference type="SUPFAM" id="SSF50044">
    <property type="entry name" value="SH3-domain"/>
    <property type="match status" value="1"/>
</dbReference>
<feature type="region of interest" description="Disordered" evidence="7">
    <location>
        <begin position="189"/>
        <end position="211"/>
    </location>
</feature>
<dbReference type="InterPro" id="IPR051694">
    <property type="entry name" value="Immunoregulatory_rcpt-like"/>
</dbReference>
<dbReference type="PANTHER" id="PTHR15549:SF26">
    <property type="entry name" value="AXIAL BUDDING PATTERN PROTEIN 2-RELATED"/>
    <property type="match status" value="1"/>
</dbReference>
<feature type="transmembrane region" description="Helical" evidence="8">
    <location>
        <begin position="144"/>
        <end position="168"/>
    </location>
</feature>
<reference evidence="10 11" key="1">
    <citation type="submission" date="2016-06" db="EMBL/GenBank/DDBJ databases">
        <title>Comparative genomics of the ectomycorrhizal sister species Rhizopogon vinicolor and Rhizopogon vesiculosus (Basidiomycota: Boletales) reveals a divergence of the mating type B locus.</title>
        <authorList>
            <consortium name="DOE Joint Genome Institute"/>
            <person name="Mujic A.B."/>
            <person name="Kuo A."/>
            <person name="Tritt A."/>
            <person name="Lipzen A."/>
            <person name="Chen C."/>
            <person name="Johnson J."/>
            <person name="Sharma A."/>
            <person name="Barry K."/>
            <person name="Grigoriev I.V."/>
            <person name="Spatafora J.W."/>
        </authorList>
    </citation>
    <scope>NUCLEOTIDE SEQUENCE [LARGE SCALE GENOMIC DNA]</scope>
    <source>
        <strain evidence="10 11">AM-OR11-026</strain>
    </source>
</reference>
<organism evidence="10 11">
    <name type="scientific">Rhizopogon vinicolor AM-OR11-026</name>
    <dbReference type="NCBI Taxonomy" id="1314800"/>
    <lineage>
        <taxon>Eukaryota</taxon>
        <taxon>Fungi</taxon>
        <taxon>Dikarya</taxon>
        <taxon>Basidiomycota</taxon>
        <taxon>Agaricomycotina</taxon>
        <taxon>Agaricomycetes</taxon>
        <taxon>Agaricomycetidae</taxon>
        <taxon>Boletales</taxon>
        <taxon>Suillineae</taxon>
        <taxon>Rhizopogonaceae</taxon>
        <taxon>Rhizopogon</taxon>
    </lineage>
</organism>
<protein>
    <recommendedName>
        <fullName evidence="9">SH3 domain-containing protein</fullName>
    </recommendedName>
</protein>
<feature type="region of interest" description="Disordered" evidence="7">
    <location>
        <begin position="28"/>
        <end position="65"/>
    </location>
</feature>
<feature type="region of interest" description="Disordered" evidence="7">
    <location>
        <begin position="355"/>
        <end position="379"/>
    </location>
</feature>
<proteinExistence type="predicted"/>
<dbReference type="Pfam" id="PF00018">
    <property type="entry name" value="SH3_1"/>
    <property type="match status" value="1"/>
</dbReference>
<keyword evidence="11" id="KW-1185">Reference proteome</keyword>
<accession>A0A1B7NA01</accession>
<evidence type="ECO:0000256" key="1">
    <source>
        <dbReference type="ARBA" id="ARBA00004167"/>
    </source>
</evidence>
<feature type="compositionally biased region" description="Basic and acidic residues" evidence="7">
    <location>
        <begin position="355"/>
        <end position="365"/>
    </location>
</feature>
<dbReference type="STRING" id="1314800.A0A1B7NA01"/>
<evidence type="ECO:0000256" key="3">
    <source>
        <dbReference type="ARBA" id="ARBA00022692"/>
    </source>
</evidence>
<sequence length="379" mass="39896">MHSEFRRLPAERHERAWYVKRLADVTTASSSTTQTPSASTAKITATTTNTTPASATTSTSQVKTSSAVVSSAPLSSSSSQTLTSSASLLTSSLTTASTTTSSTHSPTVTGLSSSSSNTSQSVALTTASPSPTTQSASTSSSTKLSGGALGGIIAGSVIISLALLIFIVRKTYLRRRQARRVSWPDGDVFNEAKPLPSPPAEDFSSERPASVRNAPASPFDAFGQQMYARPPQPPIQNTQSPFTGYATPALPNPSYNNPMPSYSRYPTVNPRNPDAIVSMARAAAGASSYATPTPKLRTGEEAFVNRVFIPSLPDELSVTGGERIRVLAVYDDGWTLCANGRGEQGMVPQECIDQRVASDEGDTRNAGRSSSLNADGRRY</sequence>